<dbReference type="AlphaFoldDB" id="A0A1F4ZB20"/>
<accession>A0A1F4ZB20</accession>
<dbReference type="EMBL" id="MEXN01000009">
    <property type="protein sequence ID" value="OGD03087.1"/>
    <property type="molecule type" value="Genomic_DNA"/>
</dbReference>
<keyword evidence="1" id="KW-1133">Transmembrane helix</keyword>
<name>A0A1F4ZB20_9BACT</name>
<keyword evidence="1" id="KW-0812">Transmembrane</keyword>
<reference evidence="2 3" key="1">
    <citation type="journal article" date="2016" name="Nat. Commun.">
        <title>Thousands of microbial genomes shed light on interconnected biogeochemical processes in an aquifer system.</title>
        <authorList>
            <person name="Anantharaman K."/>
            <person name="Brown C.T."/>
            <person name="Hug L.A."/>
            <person name="Sharon I."/>
            <person name="Castelle C.J."/>
            <person name="Probst A.J."/>
            <person name="Thomas B.C."/>
            <person name="Singh A."/>
            <person name="Wilkins M.J."/>
            <person name="Karaoz U."/>
            <person name="Brodie E.L."/>
            <person name="Williams K.H."/>
            <person name="Hubbard S.S."/>
            <person name="Banfield J.F."/>
        </authorList>
    </citation>
    <scope>NUCLEOTIDE SEQUENCE [LARGE SCALE GENOMIC DNA]</scope>
</reference>
<keyword evidence="1" id="KW-0472">Membrane</keyword>
<dbReference type="Proteomes" id="UP000177080">
    <property type="component" value="Unassembled WGS sequence"/>
</dbReference>
<comment type="caution">
    <text evidence="2">The sequence shown here is derived from an EMBL/GenBank/DDBJ whole genome shotgun (WGS) entry which is preliminary data.</text>
</comment>
<feature type="transmembrane region" description="Helical" evidence="1">
    <location>
        <begin position="12"/>
        <end position="30"/>
    </location>
</feature>
<gene>
    <name evidence="2" type="ORF">A2989_02100</name>
</gene>
<proteinExistence type="predicted"/>
<protein>
    <submittedName>
        <fullName evidence="2">Uncharacterized protein</fullName>
    </submittedName>
</protein>
<evidence type="ECO:0000313" key="3">
    <source>
        <dbReference type="Proteomes" id="UP000177080"/>
    </source>
</evidence>
<evidence type="ECO:0000313" key="2">
    <source>
        <dbReference type="EMBL" id="OGD03087.1"/>
    </source>
</evidence>
<evidence type="ECO:0000256" key="1">
    <source>
        <dbReference type="SAM" id="Phobius"/>
    </source>
</evidence>
<feature type="transmembrane region" description="Helical" evidence="1">
    <location>
        <begin position="51"/>
        <end position="70"/>
    </location>
</feature>
<sequence length="75" mass="8367">MFENPGVDARCRLFWSGTVLVVAVIKRIFTIDHAFRLALKKPPSGAQKKRPTMFSYIYLIVGLSLAGLPGHKLHS</sequence>
<organism evidence="2 3">
    <name type="scientific">Candidatus Amesbacteria bacterium RIFCSPLOWO2_01_FULL_48_25</name>
    <dbReference type="NCBI Taxonomy" id="1797259"/>
    <lineage>
        <taxon>Bacteria</taxon>
        <taxon>Candidatus Amesiibacteriota</taxon>
    </lineage>
</organism>